<dbReference type="STRING" id="50429.A0A2B4S7J9"/>
<evidence type="ECO:0000256" key="5">
    <source>
        <dbReference type="ARBA" id="ARBA00022989"/>
    </source>
</evidence>
<dbReference type="PANTHER" id="PTHR24228:SF59">
    <property type="entry name" value="NEUROPEPTIDE RECEPTOR 15"/>
    <property type="match status" value="1"/>
</dbReference>
<evidence type="ECO:0000256" key="10">
    <source>
        <dbReference type="RuleBase" id="RU000688"/>
    </source>
</evidence>
<keyword evidence="3" id="KW-1003">Cell membrane</keyword>
<dbReference type="InterPro" id="IPR017452">
    <property type="entry name" value="GPCR_Rhodpsn_7TM"/>
</dbReference>
<feature type="transmembrane region" description="Helical" evidence="11">
    <location>
        <begin position="26"/>
        <end position="52"/>
    </location>
</feature>
<keyword evidence="7 11" id="KW-0472">Membrane</keyword>
<evidence type="ECO:0000256" key="9">
    <source>
        <dbReference type="ARBA" id="ARBA00023224"/>
    </source>
</evidence>
<evidence type="ECO:0000256" key="2">
    <source>
        <dbReference type="ARBA" id="ARBA00010663"/>
    </source>
</evidence>
<comment type="similarity">
    <text evidence="2 10">Belongs to the G-protein coupled receptor 1 family.</text>
</comment>
<dbReference type="Gene3D" id="1.20.1070.10">
    <property type="entry name" value="Rhodopsin 7-helix transmembrane proteins"/>
    <property type="match status" value="1"/>
</dbReference>
<dbReference type="OrthoDB" id="10044919at2759"/>
<dbReference type="InterPro" id="IPR000611">
    <property type="entry name" value="NPY_rcpt"/>
</dbReference>
<feature type="transmembrane region" description="Helical" evidence="11">
    <location>
        <begin position="64"/>
        <end position="89"/>
    </location>
</feature>
<accession>A0A2B4S7J9</accession>
<keyword evidence="9 10" id="KW-0807">Transducer</keyword>
<name>A0A2B4S7J9_STYPI</name>
<feature type="transmembrane region" description="Helical" evidence="11">
    <location>
        <begin position="101"/>
        <end position="122"/>
    </location>
</feature>
<dbReference type="InterPro" id="IPR000276">
    <property type="entry name" value="GPCR_Rhodpsn"/>
</dbReference>
<gene>
    <name evidence="13" type="primary">Adrb2</name>
    <name evidence="13" type="ORF">AWC38_SpisGene10019</name>
</gene>
<evidence type="ECO:0000256" key="1">
    <source>
        <dbReference type="ARBA" id="ARBA00004651"/>
    </source>
</evidence>
<organism evidence="13 14">
    <name type="scientific">Stylophora pistillata</name>
    <name type="common">Smooth cauliflower coral</name>
    <dbReference type="NCBI Taxonomy" id="50429"/>
    <lineage>
        <taxon>Eukaryota</taxon>
        <taxon>Metazoa</taxon>
        <taxon>Cnidaria</taxon>
        <taxon>Anthozoa</taxon>
        <taxon>Hexacorallia</taxon>
        <taxon>Scleractinia</taxon>
        <taxon>Astrocoeniina</taxon>
        <taxon>Pocilloporidae</taxon>
        <taxon>Stylophora</taxon>
    </lineage>
</organism>
<evidence type="ECO:0000259" key="12">
    <source>
        <dbReference type="PROSITE" id="PS50262"/>
    </source>
</evidence>
<protein>
    <submittedName>
        <fullName evidence="13">Beta-2 adrenergic receptor</fullName>
    </submittedName>
</protein>
<dbReference type="PRINTS" id="PR00237">
    <property type="entry name" value="GPCRRHODOPSN"/>
</dbReference>
<dbReference type="GO" id="GO:0005886">
    <property type="term" value="C:plasma membrane"/>
    <property type="evidence" value="ECO:0007669"/>
    <property type="project" value="UniProtKB-SubCell"/>
</dbReference>
<comment type="subcellular location">
    <subcellularLocation>
        <location evidence="1">Cell membrane</location>
        <topology evidence="1">Multi-pass membrane protein</topology>
    </subcellularLocation>
</comment>
<evidence type="ECO:0000256" key="7">
    <source>
        <dbReference type="ARBA" id="ARBA00023136"/>
    </source>
</evidence>
<dbReference type="PROSITE" id="PS50262">
    <property type="entry name" value="G_PROTEIN_RECEP_F1_2"/>
    <property type="match status" value="1"/>
</dbReference>
<dbReference type="Proteomes" id="UP000225706">
    <property type="component" value="Unassembled WGS sequence"/>
</dbReference>
<dbReference type="PROSITE" id="PS00237">
    <property type="entry name" value="G_PROTEIN_RECEP_F1_1"/>
    <property type="match status" value="1"/>
</dbReference>
<evidence type="ECO:0000256" key="11">
    <source>
        <dbReference type="SAM" id="Phobius"/>
    </source>
</evidence>
<feature type="transmembrane region" description="Helical" evidence="11">
    <location>
        <begin position="183"/>
        <end position="208"/>
    </location>
</feature>
<dbReference type="SUPFAM" id="SSF81321">
    <property type="entry name" value="Family A G protein-coupled receptor-like"/>
    <property type="match status" value="1"/>
</dbReference>
<keyword evidence="6 10" id="KW-0297">G-protein coupled receptor</keyword>
<keyword evidence="4 10" id="KW-0812">Transmembrane</keyword>
<evidence type="ECO:0000256" key="3">
    <source>
        <dbReference type="ARBA" id="ARBA00022475"/>
    </source>
</evidence>
<sequence length="339" mass="38458">MSQNGAVHPSLEKYEVLLADRQTGVVVIEALICAVLLLTALLGNILVLWMVWKNKNLRTIPNHFIVSLAFADVGMAAICQPPCFTVLAAGKRTYGNFVCQLQGYVIAMLSCVSLLTLTVVAVNRYFLIVRPKNYQKIFSTRNTRIMIAFIWLVSLLAPVPYLASNHRYVYHAGKFFCFQVVEVDFFTLLGYVFVVIPSLVLSFCYYNVFKALKEHNKRFHSLRRRGDRPTAARISVEEINVTKTLFLTVCAFFICWTPISIVDFIGFGQGGWNLPREVYVMYTFLGQLSTVINPVVYGVMNKTFRDEYKKLFKWSGGADITQESTEETPQTQESKCSVL</sequence>
<dbReference type="EMBL" id="LSMT01000153">
    <property type="protein sequence ID" value="PFX25346.1"/>
    <property type="molecule type" value="Genomic_DNA"/>
</dbReference>
<keyword evidence="5 11" id="KW-1133">Transmembrane helix</keyword>
<dbReference type="GO" id="GO:0004983">
    <property type="term" value="F:neuropeptide Y receptor activity"/>
    <property type="evidence" value="ECO:0007669"/>
    <property type="project" value="InterPro"/>
</dbReference>
<feature type="domain" description="G-protein coupled receptors family 1 profile" evidence="12">
    <location>
        <begin position="43"/>
        <end position="297"/>
    </location>
</feature>
<reference evidence="14" key="1">
    <citation type="journal article" date="2017" name="bioRxiv">
        <title>Comparative analysis of the genomes of Stylophora pistillata and Acropora digitifera provides evidence for extensive differences between species of corals.</title>
        <authorList>
            <person name="Voolstra C.R."/>
            <person name="Li Y."/>
            <person name="Liew Y.J."/>
            <person name="Baumgarten S."/>
            <person name="Zoccola D."/>
            <person name="Flot J.-F."/>
            <person name="Tambutte S."/>
            <person name="Allemand D."/>
            <person name="Aranda M."/>
        </authorList>
    </citation>
    <scope>NUCLEOTIDE SEQUENCE [LARGE SCALE GENOMIC DNA]</scope>
</reference>
<comment type="caution">
    <text evidence="13">The sequence shown here is derived from an EMBL/GenBank/DDBJ whole genome shotgun (WGS) entry which is preliminary data.</text>
</comment>
<feature type="transmembrane region" description="Helical" evidence="11">
    <location>
        <begin position="279"/>
        <end position="300"/>
    </location>
</feature>
<evidence type="ECO:0000256" key="4">
    <source>
        <dbReference type="ARBA" id="ARBA00022692"/>
    </source>
</evidence>
<keyword evidence="8 10" id="KW-0675">Receptor</keyword>
<evidence type="ECO:0000256" key="6">
    <source>
        <dbReference type="ARBA" id="ARBA00023040"/>
    </source>
</evidence>
<evidence type="ECO:0000313" key="13">
    <source>
        <dbReference type="EMBL" id="PFX25346.1"/>
    </source>
</evidence>
<dbReference type="CDD" id="cd00637">
    <property type="entry name" value="7tm_classA_rhodopsin-like"/>
    <property type="match status" value="1"/>
</dbReference>
<feature type="transmembrane region" description="Helical" evidence="11">
    <location>
        <begin position="143"/>
        <end position="163"/>
    </location>
</feature>
<keyword evidence="14" id="KW-1185">Reference proteome</keyword>
<proteinExistence type="inferred from homology"/>
<feature type="transmembrane region" description="Helical" evidence="11">
    <location>
        <begin position="245"/>
        <end position="267"/>
    </location>
</feature>
<evidence type="ECO:0000256" key="8">
    <source>
        <dbReference type="ARBA" id="ARBA00023170"/>
    </source>
</evidence>
<dbReference type="PRINTS" id="PR01012">
    <property type="entry name" value="NRPEPTIDEYR"/>
</dbReference>
<dbReference type="Pfam" id="PF00001">
    <property type="entry name" value="7tm_1"/>
    <property type="match status" value="1"/>
</dbReference>
<evidence type="ECO:0000313" key="14">
    <source>
        <dbReference type="Proteomes" id="UP000225706"/>
    </source>
</evidence>
<dbReference type="AlphaFoldDB" id="A0A2B4S7J9"/>
<dbReference type="PANTHER" id="PTHR24228">
    <property type="entry name" value="B2 BRADYKININ RECEPTOR/ANGIOTENSIN II RECEPTOR"/>
    <property type="match status" value="1"/>
</dbReference>